<dbReference type="SUPFAM" id="SSF54171">
    <property type="entry name" value="DNA-binding domain"/>
    <property type="match status" value="1"/>
</dbReference>
<keyword evidence="2" id="KW-0255">Endonuclease</keyword>
<feature type="domain" description="HNH nuclease" evidence="1">
    <location>
        <begin position="114"/>
        <end position="158"/>
    </location>
</feature>
<sequence length="236" mass="26423">MPSACCLDSAEMLGFIGSTGATNTPPSLTKNRIRGAIMAAKRLPSVDLLRQLLRYERDTGKLFWHPRTADHFTDGAYSAERKAAAWNARYAGQEAFTDVGSHGYRNGSINGKLYLAHRVIWAMETGEWPEGDVDHRNGVKTRNEWLNLRAVPHSINMRNMTGRAESEAGVSGVQWRASRSKWRARIMVDGKERCIGHFDSKEEAVAARLTAQKEHGFTDRHGMPLDLDWKSKIAEA</sequence>
<dbReference type="InterPro" id="IPR016177">
    <property type="entry name" value="DNA-bd_dom_sf"/>
</dbReference>
<protein>
    <submittedName>
        <fullName evidence="2">HNH endonuclease</fullName>
    </submittedName>
</protein>
<comment type="caution">
    <text evidence="2">The sequence shown here is derived from an EMBL/GenBank/DDBJ whole genome shotgun (WGS) entry which is preliminary data.</text>
</comment>
<dbReference type="GO" id="GO:0004519">
    <property type="term" value="F:endonuclease activity"/>
    <property type="evidence" value="ECO:0007669"/>
    <property type="project" value="UniProtKB-KW"/>
</dbReference>
<proteinExistence type="predicted"/>
<dbReference type="GO" id="GO:0003677">
    <property type="term" value="F:DNA binding"/>
    <property type="evidence" value="ECO:0007669"/>
    <property type="project" value="InterPro"/>
</dbReference>
<name>A0A430BZ86_SPHYA</name>
<organism evidence="2 3">
    <name type="scientific">Sphingobium yanoikuyae</name>
    <name type="common">Sphingomonas yanoikuyae</name>
    <dbReference type="NCBI Taxonomy" id="13690"/>
    <lineage>
        <taxon>Bacteria</taxon>
        <taxon>Pseudomonadati</taxon>
        <taxon>Pseudomonadota</taxon>
        <taxon>Alphaproteobacteria</taxon>
        <taxon>Sphingomonadales</taxon>
        <taxon>Sphingomonadaceae</taxon>
        <taxon>Sphingobium</taxon>
    </lineage>
</organism>
<gene>
    <name evidence="2" type="ORF">DAH51_07190</name>
</gene>
<evidence type="ECO:0000259" key="1">
    <source>
        <dbReference type="Pfam" id="PF13392"/>
    </source>
</evidence>
<dbReference type="RefSeq" id="WP_125997822.1">
    <property type="nucleotide sequence ID" value="NZ_QRAL01000006.1"/>
</dbReference>
<dbReference type="SUPFAM" id="SSF54060">
    <property type="entry name" value="His-Me finger endonucleases"/>
    <property type="match status" value="1"/>
</dbReference>
<dbReference type="InterPro" id="IPR003615">
    <property type="entry name" value="HNH_nuc"/>
</dbReference>
<accession>A0A430BZ86</accession>
<dbReference type="Pfam" id="PF13392">
    <property type="entry name" value="HNH_3"/>
    <property type="match status" value="1"/>
</dbReference>
<dbReference type="Gene3D" id="3.90.75.20">
    <property type="match status" value="1"/>
</dbReference>
<dbReference type="AlphaFoldDB" id="A0A430BZ86"/>
<keyword evidence="2" id="KW-0378">Hydrolase</keyword>
<dbReference type="Proteomes" id="UP000287401">
    <property type="component" value="Unassembled WGS sequence"/>
</dbReference>
<keyword evidence="2" id="KW-0540">Nuclease</keyword>
<evidence type="ECO:0000313" key="3">
    <source>
        <dbReference type="Proteomes" id="UP000287401"/>
    </source>
</evidence>
<reference evidence="2 3" key="1">
    <citation type="submission" date="2018-07" db="EMBL/GenBank/DDBJ databases">
        <title>Genomic and Epidemiologic Investigation of an Indolent Hospital Outbreak.</title>
        <authorList>
            <person name="Johnson R.C."/>
            <person name="Deming C."/>
            <person name="Conlan S."/>
            <person name="Zellmer C.J."/>
            <person name="Michelin A.V."/>
            <person name="Lee-Lin S."/>
            <person name="Thomas P.J."/>
            <person name="Park M."/>
            <person name="Weingarten R.A."/>
            <person name="Less J."/>
            <person name="Dekker J.P."/>
            <person name="Frank K.M."/>
            <person name="Musser K.A."/>
            <person name="Mcquiston J.R."/>
            <person name="Henderson D.K."/>
            <person name="Lau A.F."/>
            <person name="Palmore T.N."/>
            <person name="Segre J.A."/>
        </authorList>
    </citation>
    <scope>NUCLEOTIDE SEQUENCE [LARGE SCALE GENOMIC DNA]</scope>
    <source>
        <strain evidence="2 3">SK-NIH.Env6_1116</strain>
    </source>
</reference>
<dbReference type="EMBL" id="QRAL01000006">
    <property type="protein sequence ID" value="RSU58020.1"/>
    <property type="molecule type" value="Genomic_DNA"/>
</dbReference>
<evidence type="ECO:0000313" key="2">
    <source>
        <dbReference type="EMBL" id="RSU58020.1"/>
    </source>
</evidence>
<dbReference type="InterPro" id="IPR044925">
    <property type="entry name" value="His-Me_finger_sf"/>
</dbReference>